<keyword evidence="3" id="KW-1185">Reference proteome</keyword>
<dbReference type="InterPro" id="IPR013784">
    <property type="entry name" value="Carb-bd-like_fold"/>
</dbReference>
<reference evidence="2 3" key="1">
    <citation type="journal article" date="2018" name="Nat. Ecol. Evol.">
        <title>Shark genomes provide insights into elasmobranch evolution and the origin of vertebrates.</title>
        <authorList>
            <person name="Hara Y"/>
            <person name="Yamaguchi K"/>
            <person name="Onimaru K"/>
            <person name="Kadota M"/>
            <person name="Koyanagi M"/>
            <person name="Keeley SD"/>
            <person name="Tatsumi K"/>
            <person name="Tanaka K"/>
            <person name="Motone F"/>
            <person name="Kageyama Y"/>
            <person name="Nozu R"/>
            <person name="Adachi N"/>
            <person name="Nishimura O"/>
            <person name="Nakagawa R"/>
            <person name="Tanegashima C"/>
            <person name="Kiyatake I"/>
            <person name="Matsumoto R"/>
            <person name="Murakumo K"/>
            <person name="Nishida K"/>
            <person name="Terakita A"/>
            <person name="Kuratani S"/>
            <person name="Sato K"/>
            <person name="Hyodo S Kuraku.S."/>
        </authorList>
    </citation>
    <scope>NUCLEOTIDE SEQUENCE [LARGE SCALE GENOMIC DNA]</scope>
</reference>
<dbReference type="InterPro" id="IPR042942">
    <property type="entry name" value="Laforin"/>
</dbReference>
<dbReference type="Gene3D" id="2.60.40.10">
    <property type="entry name" value="Immunoglobulins"/>
    <property type="match status" value="1"/>
</dbReference>
<dbReference type="GO" id="GO:2001070">
    <property type="term" value="F:starch binding"/>
    <property type="evidence" value="ECO:0007669"/>
    <property type="project" value="InterPro"/>
</dbReference>
<evidence type="ECO:0000259" key="1">
    <source>
        <dbReference type="PROSITE" id="PS51166"/>
    </source>
</evidence>
<dbReference type="InterPro" id="IPR002044">
    <property type="entry name" value="CBM20"/>
</dbReference>
<dbReference type="GO" id="GO:0004725">
    <property type="term" value="F:protein tyrosine phosphatase activity"/>
    <property type="evidence" value="ECO:0007669"/>
    <property type="project" value="InterPro"/>
</dbReference>
<dbReference type="AlphaFoldDB" id="A0A401NKV3"/>
<dbReference type="STRING" id="75743.A0A401NKV3"/>
<accession>A0A401NKV3</accession>
<dbReference type="SMART" id="SM01065">
    <property type="entry name" value="CBM_2"/>
    <property type="match status" value="1"/>
</dbReference>
<dbReference type="GO" id="GO:0005634">
    <property type="term" value="C:nucleus"/>
    <property type="evidence" value="ECO:0007669"/>
    <property type="project" value="TreeGrafter"/>
</dbReference>
<dbReference type="PANTHER" id="PTHR46864:SF1">
    <property type="entry name" value="LAFORIN"/>
    <property type="match status" value="1"/>
</dbReference>
<name>A0A401NKV3_SCYTO</name>
<sequence length="144" mass="16750">MLLRFGLVLTSEDPNVRLFVCGSRPELGHWDPDRAVPMVAAASALNEPAYWSAEVLLQEPSRETFWFKFAKKIHGHFIWEGNGPMYDRCCEYDDSNLVDGVYCYPIGHYVQNTGCTNEMKHTTDFYFHIADHQAMHYSRFKTEY</sequence>
<dbReference type="SUPFAM" id="SSF49452">
    <property type="entry name" value="Starch-binding domain-like"/>
    <property type="match status" value="1"/>
</dbReference>
<dbReference type="PANTHER" id="PTHR46864">
    <property type="entry name" value="LAFORIN"/>
    <property type="match status" value="1"/>
</dbReference>
<dbReference type="EMBL" id="BFAA01003792">
    <property type="protein sequence ID" value="GCB61482.1"/>
    <property type="molecule type" value="Genomic_DNA"/>
</dbReference>
<dbReference type="Pfam" id="PF00686">
    <property type="entry name" value="CBM_20"/>
    <property type="match status" value="1"/>
</dbReference>
<comment type="caution">
    <text evidence="2">The sequence shown here is derived from an EMBL/GenBank/DDBJ whole genome shotgun (WGS) entry which is preliminary data.</text>
</comment>
<dbReference type="GO" id="GO:0005737">
    <property type="term" value="C:cytoplasm"/>
    <property type="evidence" value="ECO:0007669"/>
    <property type="project" value="TreeGrafter"/>
</dbReference>
<evidence type="ECO:0000313" key="2">
    <source>
        <dbReference type="EMBL" id="GCB61482.1"/>
    </source>
</evidence>
<dbReference type="InterPro" id="IPR013783">
    <property type="entry name" value="Ig-like_fold"/>
</dbReference>
<evidence type="ECO:0000313" key="3">
    <source>
        <dbReference type="Proteomes" id="UP000288216"/>
    </source>
</evidence>
<protein>
    <recommendedName>
        <fullName evidence="1">CBM20 domain-containing protein</fullName>
    </recommendedName>
</protein>
<dbReference type="PROSITE" id="PS51166">
    <property type="entry name" value="CBM20"/>
    <property type="match status" value="1"/>
</dbReference>
<gene>
    <name evidence="2" type="ORF">scyTo_0009351</name>
</gene>
<feature type="domain" description="CBM20" evidence="1">
    <location>
        <begin position="1"/>
        <end position="104"/>
    </location>
</feature>
<dbReference type="Proteomes" id="UP000288216">
    <property type="component" value="Unassembled WGS sequence"/>
</dbReference>
<proteinExistence type="predicted"/>
<organism evidence="2 3">
    <name type="scientific">Scyliorhinus torazame</name>
    <name type="common">Cloudy catshark</name>
    <name type="synonym">Catulus torazame</name>
    <dbReference type="NCBI Taxonomy" id="75743"/>
    <lineage>
        <taxon>Eukaryota</taxon>
        <taxon>Metazoa</taxon>
        <taxon>Chordata</taxon>
        <taxon>Craniata</taxon>
        <taxon>Vertebrata</taxon>
        <taxon>Chondrichthyes</taxon>
        <taxon>Elasmobranchii</taxon>
        <taxon>Galeomorphii</taxon>
        <taxon>Galeoidea</taxon>
        <taxon>Carcharhiniformes</taxon>
        <taxon>Scyliorhinidae</taxon>
        <taxon>Scyliorhinus</taxon>
    </lineage>
</organism>
<dbReference type="OrthoDB" id="273181at2759"/>